<reference evidence="1" key="1">
    <citation type="submission" date="2022-07" db="EMBL/GenBank/DDBJ databases">
        <title>Taxonomy of Novel Oxalotrophic and Methylotrophic Bacteria.</title>
        <authorList>
            <person name="Sahin N."/>
            <person name="Tani A."/>
        </authorList>
    </citation>
    <scope>NUCLEOTIDE SEQUENCE</scope>
    <source>
        <strain evidence="1">Y10</strain>
    </source>
</reference>
<sequence>MLFNTSYKTSKLIKTINKTVGQPLTLAKRKLIGGATSPPLLISKCSVNIHNLLIFNKDICTCTLEIRPKGLIVNFNAQKDLYAMVIPYYQLSIIKSAAGEYSIHMGGTYIKVLVSGIGHDFMEKVLTHRAANIPEKPKDL</sequence>
<dbReference type="RefSeq" id="WP_281764491.1">
    <property type="nucleotide sequence ID" value="NZ_BRVO01000001.1"/>
</dbReference>
<organism evidence="1 2">
    <name type="scientific">Neptunitalea lumnitzerae</name>
    <dbReference type="NCBI Taxonomy" id="2965509"/>
    <lineage>
        <taxon>Bacteria</taxon>
        <taxon>Pseudomonadati</taxon>
        <taxon>Bacteroidota</taxon>
        <taxon>Flavobacteriia</taxon>
        <taxon>Flavobacteriales</taxon>
        <taxon>Flavobacteriaceae</taxon>
        <taxon>Neptunitalea</taxon>
    </lineage>
</organism>
<evidence type="ECO:0000313" key="2">
    <source>
        <dbReference type="Proteomes" id="UP001143543"/>
    </source>
</evidence>
<proteinExistence type="predicted"/>
<dbReference type="EMBL" id="BRVO01000001">
    <property type="protein sequence ID" value="GLB48867.1"/>
    <property type="molecule type" value="Genomic_DNA"/>
</dbReference>
<accession>A0ABQ5MIU8</accession>
<evidence type="ECO:0000313" key="1">
    <source>
        <dbReference type="EMBL" id="GLB48867.1"/>
    </source>
</evidence>
<keyword evidence="2" id="KW-1185">Reference proteome</keyword>
<dbReference type="Proteomes" id="UP001143543">
    <property type="component" value="Unassembled WGS sequence"/>
</dbReference>
<gene>
    <name evidence="1" type="ORF">Y10_12350</name>
</gene>
<name>A0ABQ5MIU8_9FLAO</name>
<comment type="caution">
    <text evidence="1">The sequence shown here is derived from an EMBL/GenBank/DDBJ whole genome shotgun (WGS) entry which is preliminary data.</text>
</comment>
<protein>
    <submittedName>
        <fullName evidence="1">Uncharacterized protein</fullName>
    </submittedName>
</protein>